<protein>
    <submittedName>
        <fullName evidence="1">Phosphate ABC transporter substrate-binding protein</fullName>
    </submittedName>
</protein>
<accession>A0A9X7V0M9</accession>
<organism evidence="1 2">
    <name type="scientific">Venatoribacter cucullus</name>
    <dbReference type="NCBI Taxonomy" id="2661630"/>
    <lineage>
        <taxon>Bacteria</taxon>
        <taxon>Pseudomonadati</taxon>
        <taxon>Pseudomonadota</taxon>
        <taxon>Gammaproteobacteria</taxon>
        <taxon>Oceanospirillales</taxon>
        <taxon>Oceanospirillaceae</taxon>
        <taxon>Venatoribacter</taxon>
    </lineage>
</organism>
<dbReference type="AlphaFoldDB" id="A0A9X7V0M9"/>
<dbReference type="Gene3D" id="3.40.190.10">
    <property type="entry name" value="Periplasmic binding protein-like II"/>
    <property type="match status" value="1"/>
</dbReference>
<proteinExistence type="predicted"/>
<name>A0A9X7V0M9_9GAMM</name>
<evidence type="ECO:0000313" key="1">
    <source>
        <dbReference type="EMBL" id="QQD25403.1"/>
    </source>
</evidence>
<gene>
    <name evidence="1" type="ORF">GJQ55_01740</name>
</gene>
<reference evidence="1 2" key="1">
    <citation type="submission" date="2019-11" db="EMBL/GenBank/DDBJ databases">
        <title>Venatorbacter sp. nov. a predator of Campylobacter and other Gram-negative bacteria.</title>
        <authorList>
            <person name="Saeedi A."/>
            <person name="Cummings N.J."/>
            <person name="Connerton I.F."/>
            <person name="Connerton P.L."/>
        </authorList>
    </citation>
    <scope>NUCLEOTIDE SEQUENCE [LARGE SCALE GENOMIC DNA]</scope>
    <source>
        <strain evidence="1">XL5</strain>
    </source>
</reference>
<evidence type="ECO:0000313" key="2">
    <source>
        <dbReference type="Proteomes" id="UP000596074"/>
    </source>
</evidence>
<dbReference type="Proteomes" id="UP000596074">
    <property type="component" value="Chromosome"/>
</dbReference>
<dbReference type="SUPFAM" id="SSF53850">
    <property type="entry name" value="Periplasmic binding protein-like II"/>
    <property type="match status" value="1"/>
</dbReference>
<dbReference type="EMBL" id="CP046056">
    <property type="protein sequence ID" value="QQD25403.1"/>
    <property type="molecule type" value="Genomic_DNA"/>
</dbReference>
<sequence length="123" mass="12850">MAQAEVAVIVSASNGNGSLDKDTIERIFLGKTASFPDGSQAIPVDQNEGSAAREAFNDKVLGKSSSQLKAYWSRLIFTGKGTPPKESGSDADVVALVAKNPNLVGYVDAAAVDGSVKVVYKFQ</sequence>
<dbReference type="KEGG" id="vcw:GJQ55_01740"/>
<keyword evidence="2" id="KW-1185">Reference proteome</keyword>